<keyword evidence="3" id="KW-1185">Reference proteome</keyword>
<reference evidence="2" key="1">
    <citation type="submission" date="2023-01" db="EMBL/GenBank/DDBJ databases">
        <title>Genome assembly of the deep-sea coral Lophelia pertusa.</title>
        <authorList>
            <person name="Herrera S."/>
            <person name="Cordes E."/>
        </authorList>
    </citation>
    <scope>NUCLEOTIDE SEQUENCE</scope>
    <source>
        <strain evidence="2">USNM1676648</strain>
        <tissue evidence="2">Polyp</tissue>
    </source>
</reference>
<dbReference type="InterPro" id="IPR015943">
    <property type="entry name" value="WD40/YVTN_repeat-like_dom_sf"/>
</dbReference>
<name>A0A9X0CVF8_9CNID</name>
<accession>A0A9X0CVF8</accession>
<organism evidence="2 3">
    <name type="scientific">Desmophyllum pertusum</name>
    <dbReference type="NCBI Taxonomy" id="174260"/>
    <lineage>
        <taxon>Eukaryota</taxon>
        <taxon>Metazoa</taxon>
        <taxon>Cnidaria</taxon>
        <taxon>Anthozoa</taxon>
        <taxon>Hexacorallia</taxon>
        <taxon>Scleractinia</taxon>
        <taxon>Caryophylliina</taxon>
        <taxon>Caryophylliidae</taxon>
        <taxon>Desmophyllum</taxon>
    </lineage>
</organism>
<comment type="caution">
    <text evidence="2">The sequence shown here is derived from an EMBL/GenBank/DDBJ whole genome shotgun (WGS) entry which is preliminary data.</text>
</comment>
<feature type="compositionally biased region" description="Acidic residues" evidence="1">
    <location>
        <begin position="136"/>
        <end position="150"/>
    </location>
</feature>
<evidence type="ECO:0000256" key="1">
    <source>
        <dbReference type="SAM" id="MobiDB-lite"/>
    </source>
</evidence>
<dbReference type="Gene3D" id="2.130.10.10">
    <property type="entry name" value="YVTN repeat-like/Quinoprotein amine dehydrogenase"/>
    <property type="match status" value="1"/>
</dbReference>
<evidence type="ECO:0000313" key="2">
    <source>
        <dbReference type="EMBL" id="KAJ7375748.1"/>
    </source>
</evidence>
<feature type="region of interest" description="Disordered" evidence="1">
    <location>
        <begin position="125"/>
        <end position="150"/>
    </location>
</feature>
<dbReference type="Proteomes" id="UP001163046">
    <property type="component" value="Unassembled WGS sequence"/>
</dbReference>
<dbReference type="SUPFAM" id="SSF50969">
    <property type="entry name" value="YVTN repeat-like/Quinoprotein amine dehydrogenase"/>
    <property type="match status" value="1"/>
</dbReference>
<evidence type="ECO:0000313" key="3">
    <source>
        <dbReference type="Proteomes" id="UP001163046"/>
    </source>
</evidence>
<gene>
    <name evidence="2" type="ORF">OS493_039156</name>
</gene>
<proteinExistence type="predicted"/>
<dbReference type="InterPro" id="IPR011044">
    <property type="entry name" value="Quino_amine_DH_bsu"/>
</dbReference>
<sequence length="150" mass="16508">MIAITGTGGQGIKIWSIESRQVLRTINCPVVSELYVSPDGEVIMSRSQGANSFDAWERKTGKNLASFMTDGYPNHVKTIGDRLALGLGENPNLMILHLHRPSQKDKVQEDALKSPYDGLTIEASIGEFHEKPTVEDGMDTDKDDDDSYIA</sequence>
<dbReference type="AlphaFoldDB" id="A0A9X0CVF8"/>
<dbReference type="OrthoDB" id="10414033at2759"/>
<dbReference type="EMBL" id="MU826509">
    <property type="protein sequence ID" value="KAJ7375748.1"/>
    <property type="molecule type" value="Genomic_DNA"/>
</dbReference>
<protein>
    <submittedName>
        <fullName evidence="2">Uncharacterized protein</fullName>
    </submittedName>
</protein>